<reference evidence="1 2" key="1">
    <citation type="submission" date="2019-09" db="EMBL/GenBank/DDBJ databases">
        <authorList>
            <person name="Ou C."/>
        </authorList>
    </citation>
    <scope>NUCLEOTIDE SEQUENCE [LARGE SCALE GENOMIC DNA]</scope>
    <source>
        <strain evidence="1">S2</strain>
        <tissue evidence="1">Leaf</tissue>
    </source>
</reference>
<name>A0A5N5FWI5_9ROSA</name>
<accession>A0A5N5FWI5</accession>
<evidence type="ECO:0000313" key="2">
    <source>
        <dbReference type="Proteomes" id="UP000327157"/>
    </source>
</evidence>
<proteinExistence type="predicted"/>
<sequence>MSTTAPSSFFVTPSSSTSNLHVSDLLLKSRVRLTDEHRLLLKQIHETVLLKVFKVLKLFFLKVKSDLLTPTKNSPAVSLVTVNEPPPARDYYTYCSSLSLCLIVTPTLS</sequence>
<reference evidence="2" key="2">
    <citation type="submission" date="2019-10" db="EMBL/GenBank/DDBJ databases">
        <title>A de novo genome assembly of a pear dwarfing rootstock.</title>
        <authorList>
            <person name="Wang F."/>
            <person name="Wang J."/>
            <person name="Li S."/>
            <person name="Zhang Y."/>
            <person name="Fang M."/>
            <person name="Ma L."/>
            <person name="Zhao Y."/>
            <person name="Jiang S."/>
        </authorList>
    </citation>
    <scope>NUCLEOTIDE SEQUENCE [LARGE SCALE GENOMIC DNA]</scope>
</reference>
<dbReference type="Proteomes" id="UP000327157">
    <property type="component" value="Chromosome 11"/>
</dbReference>
<keyword evidence="2" id="KW-1185">Reference proteome</keyword>
<organism evidence="1 2">
    <name type="scientific">Pyrus ussuriensis x Pyrus communis</name>
    <dbReference type="NCBI Taxonomy" id="2448454"/>
    <lineage>
        <taxon>Eukaryota</taxon>
        <taxon>Viridiplantae</taxon>
        <taxon>Streptophyta</taxon>
        <taxon>Embryophyta</taxon>
        <taxon>Tracheophyta</taxon>
        <taxon>Spermatophyta</taxon>
        <taxon>Magnoliopsida</taxon>
        <taxon>eudicotyledons</taxon>
        <taxon>Gunneridae</taxon>
        <taxon>Pentapetalae</taxon>
        <taxon>rosids</taxon>
        <taxon>fabids</taxon>
        <taxon>Rosales</taxon>
        <taxon>Rosaceae</taxon>
        <taxon>Amygdaloideae</taxon>
        <taxon>Maleae</taxon>
        <taxon>Pyrus</taxon>
    </lineage>
</organism>
<comment type="caution">
    <text evidence="1">The sequence shown here is derived from an EMBL/GenBank/DDBJ whole genome shotgun (WGS) entry which is preliminary data.</text>
</comment>
<reference evidence="1 2" key="3">
    <citation type="submission" date="2019-11" db="EMBL/GenBank/DDBJ databases">
        <title>A de novo genome assembly of a pear dwarfing rootstock.</title>
        <authorList>
            <person name="Wang F."/>
            <person name="Wang J."/>
            <person name="Li S."/>
            <person name="Zhang Y."/>
            <person name="Fang M."/>
            <person name="Ma L."/>
            <person name="Zhao Y."/>
            <person name="Jiang S."/>
        </authorList>
    </citation>
    <scope>NUCLEOTIDE SEQUENCE [LARGE SCALE GENOMIC DNA]</scope>
    <source>
        <strain evidence="1">S2</strain>
        <tissue evidence="1">Leaf</tissue>
    </source>
</reference>
<keyword evidence="1" id="KW-0346">Stress response</keyword>
<gene>
    <name evidence="1" type="ORF">D8674_006994</name>
</gene>
<protein>
    <submittedName>
        <fullName evidence="1">Heat shock protein 90-2</fullName>
    </submittedName>
</protein>
<evidence type="ECO:0000313" key="1">
    <source>
        <dbReference type="EMBL" id="KAB2607277.1"/>
    </source>
</evidence>
<dbReference type="AlphaFoldDB" id="A0A5N5FWI5"/>
<dbReference type="EMBL" id="SMOL01000559">
    <property type="protein sequence ID" value="KAB2607277.1"/>
    <property type="molecule type" value="Genomic_DNA"/>
</dbReference>